<evidence type="ECO:0000256" key="5">
    <source>
        <dbReference type="ARBA" id="ARBA00023054"/>
    </source>
</evidence>
<evidence type="ECO:0000256" key="1">
    <source>
        <dbReference type="ARBA" id="ARBA00004123"/>
    </source>
</evidence>
<sequence length="334" mass="37071">MSDARALLREQRAARRITHPYATYTSSNTLLCTLCRQSVKTESLWDSHLASATHKSRLAALKEASPQEQVQKQARQGPSQDGPSSIADADGGKTLEMEVVTSHKKRKHFADDTSSSSDDQMSKRSKPSLDEPAARTPPSLTRRSSRTPSQGMELQIPSRPATPRDPAAAATTTSKELQAQILPTENGEAKNGNKDTVDEDEWAAFEADIAASAIPIEASISAPAMSAADLMNQPAEEQKPSKPEIDLQDEREEAQRALEEEFDEMKDLEAKVLKLKERREDLRKRRAESLQGAKPTIPEDERGGKENEAVVEEDEESEESEDEDDWDGFRFRTR</sequence>
<gene>
    <name evidence="8" type="ORF">F5Z01DRAFT_548463</name>
</gene>
<dbReference type="GO" id="GO:0044773">
    <property type="term" value="P:mitotic DNA damage checkpoint signaling"/>
    <property type="evidence" value="ECO:0007669"/>
    <property type="project" value="TreeGrafter"/>
</dbReference>
<feature type="compositionally biased region" description="Basic and acidic residues" evidence="7">
    <location>
        <begin position="236"/>
        <end position="245"/>
    </location>
</feature>
<dbReference type="AlphaFoldDB" id="A0A9P7ZP11"/>
<feature type="compositionally biased region" description="Acidic residues" evidence="7">
    <location>
        <begin position="309"/>
        <end position="326"/>
    </location>
</feature>
<dbReference type="GeneID" id="70291485"/>
<reference evidence="8" key="1">
    <citation type="journal article" date="2021" name="IMA Fungus">
        <title>Genomic characterization of three marine fungi, including Emericellopsis atlantica sp. nov. with signatures of a generalist lifestyle and marine biomass degradation.</title>
        <authorList>
            <person name="Hagestad O.C."/>
            <person name="Hou L."/>
            <person name="Andersen J.H."/>
            <person name="Hansen E.H."/>
            <person name="Altermark B."/>
            <person name="Li C."/>
            <person name="Kuhnert E."/>
            <person name="Cox R.J."/>
            <person name="Crous P.W."/>
            <person name="Spatafora J.W."/>
            <person name="Lail K."/>
            <person name="Amirebrahimi M."/>
            <person name="Lipzen A."/>
            <person name="Pangilinan J."/>
            <person name="Andreopoulos W."/>
            <person name="Hayes R.D."/>
            <person name="Ng V."/>
            <person name="Grigoriev I.V."/>
            <person name="Jackson S.A."/>
            <person name="Sutton T.D.S."/>
            <person name="Dobson A.D.W."/>
            <person name="Rama T."/>
        </authorList>
    </citation>
    <scope>NUCLEOTIDE SEQUENCE</scope>
    <source>
        <strain evidence="8">TS7</strain>
    </source>
</reference>
<dbReference type="GO" id="GO:0005681">
    <property type="term" value="C:spliceosomal complex"/>
    <property type="evidence" value="ECO:0007669"/>
    <property type="project" value="InterPro"/>
</dbReference>
<dbReference type="Gene3D" id="3.30.160.60">
    <property type="entry name" value="Classic Zinc Finger"/>
    <property type="match status" value="1"/>
</dbReference>
<keyword evidence="6" id="KW-0539">Nucleus</keyword>
<dbReference type="GO" id="GO:0033314">
    <property type="term" value="P:mitotic DNA replication checkpoint signaling"/>
    <property type="evidence" value="ECO:0007669"/>
    <property type="project" value="TreeGrafter"/>
</dbReference>
<keyword evidence="5" id="KW-0175">Coiled coil</keyword>
<name>A0A9P7ZP11_9HYPO</name>
<dbReference type="RefSeq" id="XP_046119489.1">
    <property type="nucleotide sequence ID" value="XM_046260582.1"/>
</dbReference>
<dbReference type="GO" id="GO:0008270">
    <property type="term" value="F:zinc ion binding"/>
    <property type="evidence" value="ECO:0007669"/>
    <property type="project" value="UniProtKB-KW"/>
</dbReference>
<keyword evidence="2" id="KW-0479">Metal-binding</keyword>
<evidence type="ECO:0000313" key="8">
    <source>
        <dbReference type="EMBL" id="KAG9255565.1"/>
    </source>
</evidence>
<comment type="subcellular location">
    <subcellularLocation>
        <location evidence="1">Nucleus</location>
    </subcellularLocation>
</comment>
<feature type="region of interest" description="Disordered" evidence="7">
    <location>
        <begin position="60"/>
        <end position="198"/>
    </location>
</feature>
<dbReference type="SUPFAM" id="SSF57667">
    <property type="entry name" value="beta-beta-alpha zinc fingers"/>
    <property type="match status" value="1"/>
</dbReference>
<feature type="region of interest" description="Disordered" evidence="7">
    <location>
        <begin position="225"/>
        <end position="255"/>
    </location>
</feature>
<feature type="compositionally biased region" description="Low complexity" evidence="7">
    <location>
        <begin position="157"/>
        <end position="174"/>
    </location>
</feature>
<proteinExistence type="predicted"/>
<evidence type="ECO:0000256" key="3">
    <source>
        <dbReference type="ARBA" id="ARBA00022771"/>
    </source>
</evidence>
<organism evidence="8 9">
    <name type="scientific">Emericellopsis atlantica</name>
    <dbReference type="NCBI Taxonomy" id="2614577"/>
    <lineage>
        <taxon>Eukaryota</taxon>
        <taxon>Fungi</taxon>
        <taxon>Dikarya</taxon>
        <taxon>Ascomycota</taxon>
        <taxon>Pezizomycotina</taxon>
        <taxon>Sordariomycetes</taxon>
        <taxon>Hypocreomycetidae</taxon>
        <taxon>Hypocreales</taxon>
        <taxon>Bionectriaceae</taxon>
        <taxon>Emericellopsis</taxon>
    </lineage>
</organism>
<dbReference type="GO" id="GO:0033260">
    <property type="term" value="P:nuclear DNA replication"/>
    <property type="evidence" value="ECO:0007669"/>
    <property type="project" value="TreeGrafter"/>
</dbReference>
<dbReference type="InterPro" id="IPR040050">
    <property type="entry name" value="ZNF830-like"/>
</dbReference>
<feature type="compositionally biased region" description="Basic and acidic residues" evidence="7">
    <location>
        <begin position="187"/>
        <end position="196"/>
    </location>
</feature>
<evidence type="ECO:0008006" key="10">
    <source>
        <dbReference type="Google" id="ProtNLM"/>
    </source>
</evidence>
<evidence type="ECO:0000256" key="4">
    <source>
        <dbReference type="ARBA" id="ARBA00022833"/>
    </source>
</evidence>
<evidence type="ECO:0000256" key="2">
    <source>
        <dbReference type="ARBA" id="ARBA00022723"/>
    </source>
</evidence>
<evidence type="ECO:0000256" key="6">
    <source>
        <dbReference type="ARBA" id="ARBA00023242"/>
    </source>
</evidence>
<dbReference type="InterPro" id="IPR036236">
    <property type="entry name" value="Znf_C2H2_sf"/>
</dbReference>
<feature type="compositionally biased region" description="Basic and acidic residues" evidence="7">
    <location>
        <begin position="297"/>
        <end position="308"/>
    </location>
</feature>
<keyword evidence="3" id="KW-0863">Zinc-finger</keyword>
<accession>A0A9P7ZP11</accession>
<comment type="caution">
    <text evidence="8">The sequence shown here is derived from an EMBL/GenBank/DDBJ whole genome shotgun (WGS) entry which is preliminary data.</text>
</comment>
<keyword evidence="9" id="KW-1185">Reference proteome</keyword>
<dbReference type="GO" id="GO:0003676">
    <property type="term" value="F:nucleic acid binding"/>
    <property type="evidence" value="ECO:0007669"/>
    <property type="project" value="InterPro"/>
</dbReference>
<evidence type="ECO:0000256" key="7">
    <source>
        <dbReference type="SAM" id="MobiDB-lite"/>
    </source>
</evidence>
<dbReference type="EMBL" id="MU251250">
    <property type="protein sequence ID" value="KAG9255565.1"/>
    <property type="molecule type" value="Genomic_DNA"/>
</dbReference>
<dbReference type="PANTHER" id="PTHR13278">
    <property type="entry name" value="ZINC FINGER PROTEIN 830"/>
    <property type="match status" value="1"/>
</dbReference>
<feature type="region of interest" description="Disordered" evidence="7">
    <location>
        <begin position="283"/>
        <end position="334"/>
    </location>
</feature>
<dbReference type="PANTHER" id="PTHR13278:SF0">
    <property type="entry name" value="ZINC FINGER PROTEIN 830"/>
    <property type="match status" value="1"/>
</dbReference>
<keyword evidence="4" id="KW-0862">Zinc</keyword>
<feature type="compositionally biased region" description="Polar residues" evidence="7">
    <location>
        <begin position="66"/>
        <end position="83"/>
    </location>
</feature>
<protein>
    <recommendedName>
        <fullName evidence="10">Coiled-coil domain-containing protein 16</fullName>
    </recommendedName>
</protein>
<evidence type="ECO:0000313" key="9">
    <source>
        <dbReference type="Proteomes" id="UP000887229"/>
    </source>
</evidence>
<feature type="compositionally biased region" description="Low complexity" evidence="7">
    <location>
        <begin position="136"/>
        <end position="149"/>
    </location>
</feature>
<dbReference type="OrthoDB" id="77607at2759"/>
<dbReference type="Proteomes" id="UP000887229">
    <property type="component" value="Unassembled WGS sequence"/>
</dbReference>